<dbReference type="EMBL" id="JAGSMN010000632">
    <property type="protein sequence ID" value="MBR7676295.1"/>
    <property type="molecule type" value="Genomic_DNA"/>
</dbReference>
<dbReference type="InterPro" id="IPR037401">
    <property type="entry name" value="SnoaL-like"/>
</dbReference>
<protein>
    <submittedName>
        <fullName evidence="2">Nuclear transport factor 2 family protein</fullName>
    </submittedName>
</protein>
<feature type="domain" description="SnoaL-like" evidence="1">
    <location>
        <begin position="16"/>
        <end position="123"/>
    </location>
</feature>
<proteinExistence type="predicted"/>
<evidence type="ECO:0000313" key="2">
    <source>
        <dbReference type="EMBL" id="MBR7676295.1"/>
    </source>
</evidence>
<accession>A0A8T4IX55</accession>
<dbReference type="Pfam" id="PF12680">
    <property type="entry name" value="SnoaL_2"/>
    <property type="match status" value="1"/>
</dbReference>
<dbReference type="AlphaFoldDB" id="A0A8T4IX55"/>
<comment type="caution">
    <text evidence="2">The sequence shown here is derived from an EMBL/GenBank/DDBJ whole genome shotgun (WGS) entry which is preliminary data.</text>
</comment>
<evidence type="ECO:0000259" key="1">
    <source>
        <dbReference type="Pfam" id="PF12680"/>
    </source>
</evidence>
<keyword evidence="3" id="KW-1185">Reference proteome</keyword>
<gene>
    <name evidence="2" type="ORF">KDA82_25450</name>
</gene>
<reference evidence="2" key="1">
    <citation type="submission" date="2021-04" db="EMBL/GenBank/DDBJ databases">
        <title>Sequencing of actinobacteria type strains.</title>
        <authorList>
            <person name="Nguyen G.-S."/>
            <person name="Wentzel A."/>
        </authorList>
    </citation>
    <scope>NUCLEOTIDE SEQUENCE</scope>
    <source>
        <strain evidence="2">DSM 42095</strain>
    </source>
</reference>
<sequence>MPASTAAPTTPEQVFRRSLELLLAKDISGWLGLWAEDGVVEFPFAPPGAPRRLDGKEAVRAYMADYPDHIDLADIPWVEIHTTGDPEVAVAEWRGVGRVVATGEPYDMTYIVVLTVRDGLFTHYRDYWNPLVVQEVTDGGNAPFGGGAR</sequence>
<dbReference type="InterPro" id="IPR032710">
    <property type="entry name" value="NTF2-like_dom_sf"/>
</dbReference>
<name>A0A8T4IX55_9ACTN</name>
<dbReference type="CDD" id="cd00531">
    <property type="entry name" value="NTF2_like"/>
    <property type="match status" value="1"/>
</dbReference>
<evidence type="ECO:0000313" key="3">
    <source>
        <dbReference type="Proteomes" id="UP000675554"/>
    </source>
</evidence>
<organism evidence="2 3">
    <name type="scientific">Streptomyces daliensis</name>
    <dbReference type="NCBI Taxonomy" id="299421"/>
    <lineage>
        <taxon>Bacteria</taxon>
        <taxon>Bacillati</taxon>
        <taxon>Actinomycetota</taxon>
        <taxon>Actinomycetes</taxon>
        <taxon>Kitasatosporales</taxon>
        <taxon>Streptomycetaceae</taxon>
        <taxon>Streptomyces</taxon>
    </lineage>
</organism>
<dbReference type="Gene3D" id="3.10.450.50">
    <property type="match status" value="1"/>
</dbReference>
<dbReference type="SUPFAM" id="SSF54427">
    <property type="entry name" value="NTF2-like"/>
    <property type="match status" value="1"/>
</dbReference>
<dbReference type="Proteomes" id="UP000675554">
    <property type="component" value="Unassembled WGS sequence"/>
</dbReference>